<proteinExistence type="predicted"/>
<dbReference type="RefSeq" id="WP_284825748.1">
    <property type="nucleotide sequence ID" value="NZ_CP126969.1"/>
</dbReference>
<dbReference type="InterPro" id="IPR021456">
    <property type="entry name" value="DUF3107"/>
</dbReference>
<organism evidence="1 2">
    <name type="scientific">Corynebacterium breve</name>
    <dbReference type="NCBI Taxonomy" id="3049799"/>
    <lineage>
        <taxon>Bacteria</taxon>
        <taxon>Bacillati</taxon>
        <taxon>Actinomycetota</taxon>
        <taxon>Actinomycetes</taxon>
        <taxon>Mycobacteriales</taxon>
        <taxon>Corynebacteriaceae</taxon>
        <taxon>Corynebacterium</taxon>
    </lineage>
</organism>
<keyword evidence="2" id="KW-1185">Reference proteome</keyword>
<name>A0ABY8VJC7_9CORY</name>
<accession>A0ABY8VJC7</accession>
<evidence type="ECO:0000313" key="2">
    <source>
        <dbReference type="Proteomes" id="UP001225598"/>
    </source>
</evidence>
<reference evidence="1 2" key="1">
    <citation type="submission" date="2023-05" db="EMBL/GenBank/DDBJ databases">
        <title>Corynebacterium suedekumii sp. nov. and Corynebacterium breve sp. nov. isolated from raw cow's milk.</title>
        <authorList>
            <person name="Baer M.K."/>
            <person name="Mehl L."/>
            <person name="Hellmuth R."/>
            <person name="Marke G."/>
            <person name="Lipski A."/>
        </authorList>
    </citation>
    <scope>NUCLEOTIDE SEQUENCE [LARGE SCALE GENOMIC DNA]</scope>
    <source>
        <strain evidence="1 2">R4</strain>
    </source>
</reference>
<dbReference type="Pfam" id="PF11305">
    <property type="entry name" value="DUF3107"/>
    <property type="match status" value="1"/>
</dbReference>
<protein>
    <submittedName>
        <fullName evidence="1">DUF3107 domain-containing protein</fullName>
    </submittedName>
</protein>
<sequence length="74" mass="7813">MDIKIGLAESARELVISSTASQDDVVGQINQAIESGAATVTLEDDKGRKYVIRTERISYVEVGSTAPRAVGFAG</sequence>
<dbReference type="Proteomes" id="UP001225598">
    <property type="component" value="Chromosome"/>
</dbReference>
<gene>
    <name evidence="1" type="ORF">QP027_02540</name>
</gene>
<dbReference type="EMBL" id="CP126969">
    <property type="protein sequence ID" value="WIM68299.1"/>
    <property type="molecule type" value="Genomic_DNA"/>
</dbReference>
<evidence type="ECO:0000313" key="1">
    <source>
        <dbReference type="EMBL" id="WIM68299.1"/>
    </source>
</evidence>